<evidence type="ECO:0000256" key="1">
    <source>
        <dbReference type="SAM" id="Phobius"/>
    </source>
</evidence>
<evidence type="ECO:0000313" key="3">
    <source>
        <dbReference type="Proteomes" id="UP001549320"/>
    </source>
</evidence>
<keyword evidence="3" id="KW-1185">Reference proteome</keyword>
<reference evidence="2 3" key="1">
    <citation type="submission" date="2024-06" db="EMBL/GenBank/DDBJ databases">
        <title>Sorghum-associated microbial communities from plants grown in Nebraska, USA.</title>
        <authorList>
            <person name="Schachtman D."/>
        </authorList>
    </citation>
    <scope>NUCLEOTIDE SEQUENCE [LARGE SCALE GENOMIC DNA]</scope>
    <source>
        <strain evidence="2 3">2709</strain>
    </source>
</reference>
<keyword evidence="1" id="KW-0472">Membrane</keyword>
<sequence length="191" mass="20684">MSGEGSVIKRRVLRPEHAWLLAGGALLVALLIVGVSYVAAKHHQAATLIEQLEPRYARLAGLRADGERLRTTESTLSANLSRLAYGADGDPAQAGNSALQELRTAMTARGLQVASSQVLAAREDGDFLRIGLNLRVEGELPALRDFLRDMAAMSKSPIIFSENTQLTPQPVQGRPHNIIAQLSLFVLKVRQ</sequence>
<proteinExistence type="predicted"/>
<comment type="caution">
    <text evidence="2">The sequence shown here is derived from an EMBL/GenBank/DDBJ whole genome shotgun (WGS) entry which is preliminary data.</text>
</comment>
<dbReference type="EMBL" id="JBEPSH010000010">
    <property type="protein sequence ID" value="MET4579499.1"/>
    <property type="molecule type" value="Genomic_DNA"/>
</dbReference>
<feature type="transmembrane region" description="Helical" evidence="1">
    <location>
        <begin position="18"/>
        <end position="40"/>
    </location>
</feature>
<keyword evidence="1" id="KW-1133">Transmembrane helix</keyword>
<dbReference type="NCBIfam" id="NF040576">
    <property type="entry name" value="T2SS_GspM_XpsM"/>
    <property type="match status" value="1"/>
</dbReference>
<organism evidence="2 3">
    <name type="scientific">Ottowia thiooxydans</name>
    <dbReference type="NCBI Taxonomy" id="219182"/>
    <lineage>
        <taxon>Bacteria</taxon>
        <taxon>Pseudomonadati</taxon>
        <taxon>Pseudomonadota</taxon>
        <taxon>Betaproteobacteria</taxon>
        <taxon>Burkholderiales</taxon>
        <taxon>Comamonadaceae</taxon>
        <taxon>Ottowia</taxon>
    </lineage>
</organism>
<dbReference type="InterPro" id="IPR034756">
    <property type="entry name" value="T2SSM_b"/>
</dbReference>
<dbReference type="RefSeq" id="WP_354447655.1">
    <property type="nucleotide sequence ID" value="NZ_JBEPSH010000010.1"/>
</dbReference>
<evidence type="ECO:0000313" key="2">
    <source>
        <dbReference type="EMBL" id="MET4579499.1"/>
    </source>
</evidence>
<gene>
    <name evidence="2" type="ORF">ABIE13_004636</name>
</gene>
<keyword evidence="1" id="KW-0812">Transmembrane</keyword>
<name>A0ABV2QEP2_9BURK</name>
<dbReference type="Pfam" id="PF10741">
    <property type="entry name" value="T2SSM_b"/>
    <property type="match status" value="1"/>
</dbReference>
<dbReference type="Proteomes" id="UP001549320">
    <property type="component" value="Unassembled WGS sequence"/>
</dbReference>
<protein>
    <submittedName>
        <fullName evidence="2">General secretion pathway protein M</fullName>
    </submittedName>
</protein>
<accession>A0ABV2QEP2</accession>